<gene>
    <name evidence="1" type="ORF">PGTUg99_025839</name>
</gene>
<sequence>MGDRSQVIPRGESEAREESSRYYPLWGLNSLFSGKFGPIANRLLIRKIHASMPRT</sequence>
<proteinExistence type="predicted"/>
<dbReference type="AlphaFoldDB" id="A0A5B0MUL5"/>
<evidence type="ECO:0000313" key="1">
    <source>
        <dbReference type="EMBL" id="KAA1080063.1"/>
    </source>
</evidence>
<organism evidence="1 2">
    <name type="scientific">Puccinia graminis f. sp. tritici</name>
    <dbReference type="NCBI Taxonomy" id="56615"/>
    <lineage>
        <taxon>Eukaryota</taxon>
        <taxon>Fungi</taxon>
        <taxon>Dikarya</taxon>
        <taxon>Basidiomycota</taxon>
        <taxon>Pucciniomycotina</taxon>
        <taxon>Pucciniomycetes</taxon>
        <taxon>Pucciniales</taxon>
        <taxon>Pucciniaceae</taxon>
        <taxon>Puccinia</taxon>
    </lineage>
</organism>
<reference evidence="1 2" key="1">
    <citation type="submission" date="2019-05" db="EMBL/GenBank/DDBJ databases">
        <title>Emergence of the Ug99 lineage of the wheat stem rust pathogen through somatic hybridization.</title>
        <authorList>
            <person name="Li F."/>
            <person name="Upadhyaya N.M."/>
            <person name="Sperschneider J."/>
            <person name="Matny O."/>
            <person name="Nguyen-Phuc H."/>
            <person name="Mago R."/>
            <person name="Raley C."/>
            <person name="Miller M.E."/>
            <person name="Silverstein K.A.T."/>
            <person name="Henningsen E."/>
            <person name="Hirsch C.D."/>
            <person name="Visser B."/>
            <person name="Pretorius Z.A."/>
            <person name="Steffenson B.J."/>
            <person name="Schwessinger B."/>
            <person name="Dodds P.N."/>
            <person name="Figueroa M."/>
        </authorList>
    </citation>
    <scope>NUCLEOTIDE SEQUENCE [LARGE SCALE GENOMIC DNA]</scope>
    <source>
        <strain evidence="1 2">Ug99</strain>
    </source>
</reference>
<dbReference type="Proteomes" id="UP000325313">
    <property type="component" value="Unassembled WGS sequence"/>
</dbReference>
<dbReference type="EMBL" id="VDEP01000443">
    <property type="protein sequence ID" value="KAA1080063.1"/>
    <property type="molecule type" value="Genomic_DNA"/>
</dbReference>
<evidence type="ECO:0000313" key="2">
    <source>
        <dbReference type="Proteomes" id="UP000325313"/>
    </source>
</evidence>
<comment type="caution">
    <text evidence="1">The sequence shown here is derived from an EMBL/GenBank/DDBJ whole genome shotgun (WGS) entry which is preliminary data.</text>
</comment>
<protein>
    <submittedName>
        <fullName evidence="1">Uncharacterized protein</fullName>
    </submittedName>
</protein>
<accession>A0A5B0MUL5</accession>
<name>A0A5B0MUL5_PUCGR</name>